<accession>A0A839JWK6</accession>
<keyword evidence="7" id="KW-1185">Reference proteome</keyword>
<sequence>MIRERFDFEKEYGLVLEGGGAKGAYQIGVWKAFLECGVKIKGIAGVSVGALNGALICMGDYEKAVDIWKNISYSRIINVDDNQMEKLMNLRFKELSLQEVRKQGKSFLTSGGLDVTPLRQLMDETVDEQKIRESNIEFIMGTFNLNNMKEIEIDAKEAEDGSLKDYLLASASFPLFKNEKLNGVKYLDGGIANNVPIDMLINRGYTDIIVVRIFGIGIEKKVKIPEEVRVTYIAPKTNLCNVLEFNRKKAIRNITLGYYDALRILKALAGNDYYIESNRIESEYLASLANMDEEQMKDLFMQHKHEGNVYAVSLRKLTQELYPRVANMLKLAKNWDYSDLYYGILEYCAKKLRISRYRVYTESEFCKLLMDKMENTELTVNEVSKKPDLIMSLGKAIVKNIVIT</sequence>
<evidence type="ECO:0000256" key="1">
    <source>
        <dbReference type="ARBA" id="ARBA00022801"/>
    </source>
</evidence>
<evidence type="ECO:0000256" key="2">
    <source>
        <dbReference type="ARBA" id="ARBA00022963"/>
    </source>
</evidence>
<organism evidence="6 7">
    <name type="scientific">Variimorphobacter saccharofermentans</name>
    <dbReference type="NCBI Taxonomy" id="2755051"/>
    <lineage>
        <taxon>Bacteria</taxon>
        <taxon>Bacillati</taxon>
        <taxon>Bacillota</taxon>
        <taxon>Clostridia</taxon>
        <taxon>Lachnospirales</taxon>
        <taxon>Lachnospiraceae</taxon>
        <taxon>Variimorphobacter</taxon>
    </lineage>
</organism>
<dbReference type="InterPro" id="IPR016035">
    <property type="entry name" value="Acyl_Trfase/lysoPLipase"/>
</dbReference>
<evidence type="ECO:0000313" key="6">
    <source>
        <dbReference type="EMBL" id="MBB2181628.1"/>
    </source>
</evidence>
<dbReference type="GO" id="GO:0016787">
    <property type="term" value="F:hydrolase activity"/>
    <property type="evidence" value="ECO:0007669"/>
    <property type="project" value="UniProtKB-UniRule"/>
</dbReference>
<dbReference type="PANTHER" id="PTHR14226">
    <property type="entry name" value="NEUROPATHY TARGET ESTERASE/SWISS CHEESE D.MELANOGASTER"/>
    <property type="match status" value="1"/>
</dbReference>
<proteinExistence type="predicted"/>
<comment type="caution">
    <text evidence="6">The sequence shown here is derived from an EMBL/GenBank/DDBJ whole genome shotgun (WGS) entry which is preliminary data.</text>
</comment>
<keyword evidence="1 4" id="KW-0378">Hydrolase</keyword>
<dbReference type="GO" id="GO:0016042">
    <property type="term" value="P:lipid catabolic process"/>
    <property type="evidence" value="ECO:0007669"/>
    <property type="project" value="UniProtKB-UniRule"/>
</dbReference>
<name>A0A839JWK6_9FIRM</name>
<keyword evidence="3 4" id="KW-0443">Lipid metabolism</keyword>
<feature type="domain" description="PNPLA" evidence="5">
    <location>
        <begin position="14"/>
        <end position="201"/>
    </location>
</feature>
<feature type="active site" description="Proton acceptor" evidence="4">
    <location>
        <position position="188"/>
    </location>
</feature>
<dbReference type="SUPFAM" id="SSF52151">
    <property type="entry name" value="FabD/lysophospholipase-like"/>
    <property type="match status" value="1"/>
</dbReference>
<dbReference type="CDD" id="cd07209">
    <property type="entry name" value="Pat_hypo_Ecoli_Z1214_like"/>
    <property type="match status" value="1"/>
</dbReference>
<dbReference type="RefSeq" id="WP_228351398.1">
    <property type="nucleotide sequence ID" value="NZ_JACEGA010000001.1"/>
</dbReference>
<evidence type="ECO:0000256" key="4">
    <source>
        <dbReference type="PROSITE-ProRule" id="PRU01161"/>
    </source>
</evidence>
<feature type="active site" description="Nucleophile" evidence="4">
    <location>
        <position position="47"/>
    </location>
</feature>
<keyword evidence="2 4" id="KW-0442">Lipid degradation</keyword>
<protein>
    <submittedName>
        <fullName evidence="6">Patatin-like phospholipase family protein</fullName>
    </submittedName>
</protein>
<dbReference type="PROSITE" id="PS51635">
    <property type="entry name" value="PNPLA"/>
    <property type="match status" value="1"/>
</dbReference>
<dbReference type="Pfam" id="PF01734">
    <property type="entry name" value="Patatin"/>
    <property type="match status" value="1"/>
</dbReference>
<dbReference type="EMBL" id="JACEGA010000001">
    <property type="protein sequence ID" value="MBB2181628.1"/>
    <property type="molecule type" value="Genomic_DNA"/>
</dbReference>
<dbReference type="PANTHER" id="PTHR14226:SF57">
    <property type="entry name" value="BLR7027 PROTEIN"/>
    <property type="match status" value="1"/>
</dbReference>
<feature type="short sequence motif" description="DGA/G" evidence="4">
    <location>
        <begin position="188"/>
        <end position="190"/>
    </location>
</feature>
<dbReference type="InterPro" id="IPR002641">
    <property type="entry name" value="PNPLA_dom"/>
</dbReference>
<dbReference type="InterPro" id="IPR050301">
    <property type="entry name" value="NTE"/>
</dbReference>
<evidence type="ECO:0000313" key="7">
    <source>
        <dbReference type="Proteomes" id="UP000574276"/>
    </source>
</evidence>
<evidence type="ECO:0000256" key="3">
    <source>
        <dbReference type="ARBA" id="ARBA00023098"/>
    </source>
</evidence>
<feature type="short sequence motif" description="GXSXG" evidence="4">
    <location>
        <begin position="45"/>
        <end position="49"/>
    </location>
</feature>
<feature type="short sequence motif" description="GXGXXG" evidence="4">
    <location>
        <begin position="18"/>
        <end position="23"/>
    </location>
</feature>
<dbReference type="AlphaFoldDB" id="A0A839JWK6"/>
<dbReference type="Proteomes" id="UP000574276">
    <property type="component" value="Unassembled WGS sequence"/>
</dbReference>
<evidence type="ECO:0000259" key="5">
    <source>
        <dbReference type="PROSITE" id="PS51635"/>
    </source>
</evidence>
<reference evidence="6 7" key="1">
    <citation type="submission" date="2020-07" db="EMBL/GenBank/DDBJ databases">
        <title>Characterization and genome sequencing of isolate MD1, a novel member within the family Lachnospiraceae.</title>
        <authorList>
            <person name="Rettenmaier R."/>
            <person name="Di Bello L."/>
            <person name="Zinser C."/>
            <person name="Scheitz K."/>
            <person name="Liebl W."/>
            <person name="Zverlov V."/>
        </authorList>
    </citation>
    <scope>NUCLEOTIDE SEQUENCE [LARGE SCALE GENOMIC DNA]</scope>
    <source>
        <strain evidence="6 7">MD1</strain>
    </source>
</reference>
<dbReference type="Gene3D" id="3.40.1090.10">
    <property type="entry name" value="Cytosolic phospholipase A2 catalytic domain"/>
    <property type="match status" value="2"/>
</dbReference>
<gene>
    <name evidence="6" type="ORF">H0486_01895</name>
</gene>